<name>A0ABS9TTM2_9PSEU</name>
<sequence>MQVLEYSGDELEDVAGEFFLPAIIRTGPAFRGRAAIQGLGETLTLSRSHSGQMSALGTDRMAARASADNLMIFCIYIGGRCRVRQHDRCAELAGVRGCSPRSVARFEWASSAEARRKSLRFSRELLPLRTAEITEACAPRRPVAPAMQVLAGYLGRLFEVADELTAG</sequence>
<accession>A0ABS9TTM2</accession>
<protein>
    <submittedName>
        <fullName evidence="1">Uncharacterized protein</fullName>
    </submittedName>
</protein>
<proteinExistence type="predicted"/>
<dbReference type="EMBL" id="JAKXMK010000052">
    <property type="protein sequence ID" value="MCH6171918.1"/>
    <property type="molecule type" value="Genomic_DNA"/>
</dbReference>
<keyword evidence="2" id="KW-1185">Reference proteome</keyword>
<dbReference type="RefSeq" id="WP_241042725.1">
    <property type="nucleotide sequence ID" value="NZ_BAAAJF010000079.1"/>
</dbReference>
<evidence type="ECO:0000313" key="1">
    <source>
        <dbReference type="EMBL" id="MCH6171918.1"/>
    </source>
</evidence>
<dbReference type="Proteomes" id="UP001299970">
    <property type="component" value="Unassembled WGS sequence"/>
</dbReference>
<gene>
    <name evidence="1" type="ORF">MMF94_40070</name>
</gene>
<evidence type="ECO:0000313" key="2">
    <source>
        <dbReference type="Proteomes" id="UP001299970"/>
    </source>
</evidence>
<reference evidence="1 2" key="1">
    <citation type="submission" date="2022-03" db="EMBL/GenBank/DDBJ databases">
        <title>Pseudonocardia alaer sp. nov., a novel actinomycete isolated from reed forest soil.</title>
        <authorList>
            <person name="Wang L."/>
        </authorList>
    </citation>
    <scope>NUCLEOTIDE SEQUENCE [LARGE SCALE GENOMIC DNA]</scope>
    <source>
        <strain evidence="1 2">Y-16303</strain>
    </source>
</reference>
<organism evidence="1 2">
    <name type="scientific">Pseudonocardia alaniniphila</name>
    <dbReference type="NCBI Taxonomy" id="75291"/>
    <lineage>
        <taxon>Bacteria</taxon>
        <taxon>Bacillati</taxon>
        <taxon>Actinomycetota</taxon>
        <taxon>Actinomycetes</taxon>
        <taxon>Pseudonocardiales</taxon>
        <taxon>Pseudonocardiaceae</taxon>
        <taxon>Pseudonocardia</taxon>
    </lineage>
</organism>
<comment type="caution">
    <text evidence="1">The sequence shown here is derived from an EMBL/GenBank/DDBJ whole genome shotgun (WGS) entry which is preliminary data.</text>
</comment>